<feature type="region of interest" description="Disordered" evidence="1">
    <location>
        <begin position="158"/>
        <end position="178"/>
    </location>
</feature>
<feature type="chain" id="PRO_5012878116" description="Secreted protein" evidence="2">
    <location>
        <begin position="26"/>
        <end position="256"/>
    </location>
</feature>
<feature type="signal peptide" evidence="2">
    <location>
        <begin position="1"/>
        <end position="25"/>
    </location>
</feature>
<evidence type="ECO:0008006" key="5">
    <source>
        <dbReference type="Google" id="ProtNLM"/>
    </source>
</evidence>
<evidence type="ECO:0000313" key="4">
    <source>
        <dbReference type="Proteomes" id="UP000218231"/>
    </source>
</evidence>
<proteinExistence type="predicted"/>
<dbReference type="EMBL" id="LIAE01008759">
    <property type="protein sequence ID" value="PAV72576.1"/>
    <property type="molecule type" value="Genomic_DNA"/>
</dbReference>
<name>A0A2A2KEY4_9BILA</name>
<comment type="caution">
    <text evidence="3">The sequence shown here is derived from an EMBL/GenBank/DDBJ whole genome shotgun (WGS) entry which is preliminary data.</text>
</comment>
<dbReference type="Proteomes" id="UP000218231">
    <property type="component" value="Unassembled WGS sequence"/>
</dbReference>
<evidence type="ECO:0000313" key="3">
    <source>
        <dbReference type="EMBL" id="PAV72576.1"/>
    </source>
</evidence>
<organism evidence="3 4">
    <name type="scientific">Diploscapter pachys</name>
    <dbReference type="NCBI Taxonomy" id="2018661"/>
    <lineage>
        <taxon>Eukaryota</taxon>
        <taxon>Metazoa</taxon>
        <taxon>Ecdysozoa</taxon>
        <taxon>Nematoda</taxon>
        <taxon>Chromadorea</taxon>
        <taxon>Rhabditida</taxon>
        <taxon>Rhabditina</taxon>
        <taxon>Rhabditomorpha</taxon>
        <taxon>Rhabditoidea</taxon>
        <taxon>Rhabditidae</taxon>
        <taxon>Diploscapter</taxon>
    </lineage>
</organism>
<keyword evidence="2" id="KW-0732">Signal</keyword>
<reference evidence="3 4" key="1">
    <citation type="journal article" date="2017" name="Curr. Biol.">
        <title>Genome architecture and evolution of a unichromosomal asexual nematode.</title>
        <authorList>
            <person name="Fradin H."/>
            <person name="Zegar C."/>
            <person name="Gutwein M."/>
            <person name="Lucas J."/>
            <person name="Kovtun M."/>
            <person name="Corcoran D."/>
            <person name="Baugh L.R."/>
            <person name="Kiontke K."/>
            <person name="Gunsalus K."/>
            <person name="Fitch D.H."/>
            <person name="Piano F."/>
        </authorList>
    </citation>
    <scope>NUCLEOTIDE SEQUENCE [LARGE SCALE GENOMIC DNA]</scope>
    <source>
        <strain evidence="3">PF1309</strain>
    </source>
</reference>
<evidence type="ECO:0000256" key="2">
    <source>
        <dbReference type="SAM" id="SignalP"/>
    </source>
</evidence>
<feature type="region of interest" description="Disordered" evidence="1">
    <location>
        <begin position="228"/>
        <end position="256"/>
    </location>
</feature>
<evidence type="ECO:0000256" key="1">
    <source>
        <dbReference type="SAM" id="MobiDB-lite"/>
    </source>
</evidence>
<dbReference type="AlphaFoldDB" id="A0A2A2KEY4"/>
<protein>
    <recommendedName>
        <fullName evidence="5">Secreted protein</fullName>
    </recommendedName>
</protein>
<gene>
    <name evidence="3" type="ORF">WR25_11248</name>
</gene>
<accession>A0A2A2KEY4</accession>
<sequence>MRRCTAWRIWCWWTTPATTAGATSAWRTGRHGHQRKLSVQAALLPLASLQALLGREPIGCAGGVVEVGGRHLEGRRQAQQVMLDPRRCLRGDHHQFLHLRRLLLAEIARGPVCATAAAQQHDAARLLLLGIGHGGVEAGEDTLGVLLAGVFVGFDRVPQPTSGKPRRSGPTVVGQSALSPAPGTMITAPCGSLSLAGFHSARKFSPLACKVCCSALGTWRSRASASSWLRSSSGGRGAGAEAAASTGASGFSASSA</sequence>
<keyword evidence="4" id="KW-1185">Reference proteome</keyword>